<protein>
    <submittedName>
        <fullName evidence="2">Uncharacterized protein</fullName>
    </submittedName>
</protein>
<organism evidence="2">
    <name type="scientific">marine sediment metagenome</name>
    <dbReference type="NCBI Taxonomy" id="412755"/>
    <lineage>
        <taxon>unclassified sequences</taxon>
        <taxon>metagenomes</taxon>
        <taxon>ecological metagenomes</taxon>
    </lineage>
</organism>
<accession>A0A0F9QMW9</accession>
<comment type="caution">
    <text evidence="2">The sequence shown here is derived from an EMBL/GenBank/DDBJ whole genome shotgun (WGS) entry which is preliminary data.</text>
</comment>
<dbReference type="EMBL" id="LAZR01001836">
    <property type="protein sequence ID" value="KKN38342.1"/>
    <property type="molecule type" value="Genomic_DNA"/>
</dbReference>
<evidence type="ECO:0000256" key="1">
    <source>
        <dbReference type="SAM" id="MobiDB-lite"/>
    </source>
</evidence>
<sequence length="132" mass="14168">MVVYSIGTCCAALFCIMGVSHPGFFTLPEGPRPFGALEPEPGGTGSGVTGGRQRHGAGTPLGRRRPAVLFVWPGVGPDLFAIFARTLACEGLVEGLPPAFAFLRSPEFPRAEMPRARVSRPERPRRVYDVIC</sequence>
<name>A0A0F9QMW9_9ZZZZ</name>
<proteinExistence type="predicted"/>
<reference evidence="2" key="1">
    <citation type="journal article" date="2015" name="Nature">
        <title>Complex archaea that bridge the gap between prokaryotes and eukaryotes.</title>
        <authorList>
            <person name="Spang A."/>
            <person name="Saw J.H."/>
            <person name="Jorgensen S.L."/>
            <person name="Zaremba-Niedzwiedzka K."/>
            <person name="Martijn J."/>
            <person name="Lind A.E."/>
            <person name="van Eijk R."/>
            <person name="Schleper C."/>
            <person name="Guy L."/>
            <person name="Ettema T.J."/>
        </authorList>
    </citation>
    <scope>NUCLEOTIDE SEQUENCE</scope>
</reference>
<evidence type="ECO:0000313" key="2">
    <source>
        <dbReference type="EMBL" id="KKN38342.1"/>
    </source>
</evidence>
<dbReference type="AlphaFoldDB" id="A0A0F9QMW9"/>
<gene>
    <name evidence="2" type="ORF">LCGC14_0754170</name>
</gene>
<feature type="region of interest" description="Disordered" evidence="1">
    <location>
        <begin position="35"/>
        <end position="60"/>
    </location>
</feature>